<dbReference type="Proteomes" id="UP001165060">
    <property type="component" value="Unassembled WGS sequence"/>
</dbReference>
<sequence length="115" mass="11860">MPAPLSVIAAARRSNVPAENIRRAIERAGAKGAVAPAASLFEAYAAGGCSLVISVLSDNQNRAVAEVKNVVNNKFGKGGAKMAEPGSVTYLYERRGRVAMPAGGGWDEDGMLEAA</sequence>
<evidence type="ECO:0000259" key="1">
    <source>
        <dbReference type="Pfam" id="PF01709"/>
    </source>
</evidence>
<dbReference type="InterPro" id="IPR029072">
    <property type="entry name" value="YebC-like"/>
</dbReference>
<dbReference type="Pfam" id="PF01709">
    <property type="entry name" value="Transcrip_reg"/>
    <property type="match status" value="1"/>
</dbReference>
<feature type="domain" description="TACO1/YebC-like second and third" evidence="1">
    <location>
        <begin position="40"/>
        <end position="115"/>
    </location>
</feature>
<dbReference type="SUPFAM" id="SSF75625">
    <property type="entry name" value="YebC-like"/>
    <property type="match status" value="1"/>
</dbReference>
<accession>A0ABQ6M5M6</accession>
<evidence type="ECO:0000313" key="3">
    <source>
        <dbReference type="Proteomes" id="UP001165060"/>
    </source>
</evidence>
<dbReference type="EMBL" id="BRYB01005066">
    <property type="protein sequence ID" value="GMI19999.1"/>
    <property type="molecule type" value="Genomic_DNA"/>
</dbReference>
<comment type="caution">
    <text evidence="2">The sequence shown here is derived from an EMBL/GenBank/DDBJ whole genome shotgun (WGS) entry which is preliminary data.</text>
</comment>
<dbReference type="InterPro" id="IPR002876">
    <property type="entry name" value="Transcrip_reg_TACO1-like"/>
</dbReference>
<dbReference type="PANTHER" id="PTHR12532">
    <property type="entry name" value="TRANSLATIONAL ACTIVATOR OF CYTOCHROME C OXIDASE 1"/>
    <property type="match status" value="1"/>
</dbReference>
<reference evidence="2 3" key="1">
    <citation type="journal article" date="2023" name="Commun. Biol.">
        <title>Genome analysis of Parmales, the sister group of diatoms, reveals the evolutionary specialization of diatoms from phago-mixotrophs to photoautotrophs.</title>
        <authorList>
            <person name="Ban H."/>
            <person name="Sato S."/>
            <person name="Yoshikawa S."/>
            <person name="Yamada K."/>
            <person name="Nakamura Y."/>
            <person name="Ichinomiya M."/>
            <person name="Sato N."/>
            <person name="Blanc-Mathieu R."/>
            <person name="Endo H."/>
            <person name="Kuwata A."/>
            <person name="Ogata H."/>
        </authorList>
    </citation>
    <scope>NUCLEOTIDE SEQUENCE [LARGE SCALE GENOMIC DNA]</scope>
</reference>
<protein>
    <recommendedName>
        <fullName evidence="1">TACO1/YebC-like second and third domain-containing protein</fullName>
    </recommendedName>
</protein>
<gene>
    <name evidence="2" type="ORF">TeGR_g3677</name>
</gene>
<dbReference type="Gene3D" id="3.30.70.980">
    <property type="match status" value="2"/>
</dbReference>
<organism evidence="2 3">
    <name type="scientific">Tetraparma gracilis</name>
    <dbReference type="NCBI Taxonomy" id="2962635"/>
    <lineage>
        <taxon>Eukaryota</taxon>
        <taxon>Sar</taxon>
        <taxon>Stramenopiles</taxon>
        <taxon>Ochrophyta</taxon>
        <taxon>Bolidophyceae</taxon>
        <taxon>Parmales</taxon>
        <taxon>Triparmaceae</taxon>
        <taxon>Tetraparma</taxon>
    </lineage>
</organism>
<evidence type="ECO:0000313" key="2">
    <source>
        <dbReference type="EMBL" id="GMI19999.1"/>
    </source>
</evidence>
<dbReference type="InterPro" id="IPR048300">
    <property type="entry name" value="TACO1_YebC-like_2nd/3rd_dom"/>
</dbReference>
<proteinExistence type="predicted"/>
<name>A0ABQ6M5M6_9STRA</name>
<dbReference type="PANTHER" id="PTHR12532:SF0">
    <property type="entry name" value="TRANSLATIONAL ACTIVATOR OF CYTOCHROME C OXIDASE 1"/>
    <property type="match status" value="1"/>
</dbReference>
<dbReference type="InterPro" id="IPR026564">
    <property type="entry name" value="Transcrip_reg_TACO1-like_dom3"/>
</dbReference>
<keyword evidence="3" id="KW-1185">Reference proteome</keyword>